<evidence type="ECO:0000313" key="4">
    <source>
        <dbReference type="Proteomes" id="UP000288587"/>
    </source>
</evidence>
<dbReference type="GO" id="GO:0016740">
    <property type="term" value="F:transferase activity"/>
    <property type="evidence" value="ECO:0007669"/>
    <property type="project" value="UniProtKB-KW"/>
</dbReference>
<evidence type="ECO:0000259" key="2">
    <source>
        <dbReference type="PROSITE" id="PS51729"/>
    </source>
</evidence>
<keyword evidence="4" id="KW-1185">Reference proteome</keyword>
<dbReference type="PANTHER" id="PTHR31435">
    <property type="entry name" value="PROTEIN NATD1"/>
    <property type="match status" value="1"/>
</dbReference>
<reference evidence="3 4" key="1">
    <citation type="submission" date="2019-01" db="EMBL/GenBank/DDBJ databases">
        <authorList>
            <person name="Chen W.-M."/>
        </authorList>
    </citation>
    <scope>NUCLEOTIDE SEQUENCE [LARGE SCALE GENOMIC DNA]</scope>
    <source>
        <strain evidence="3 4">CCP-18</strain>
    </source>
</reference>
<proteinExistence type="predicted"/>
<dbReference type="InterPro" id="IPR045057">
    <property type="entry name" value="Gcn5-rel_NAT"/>
</dbReference>
<dbReference type="OrthoDB" id="9813275at2"/>
<dbReference type="SUPFAM" id="SSF55729">
    <property type="entry name" value="Acyl-CoA N-acyltransferases (Nat)"/>
    <property type="match status" value="1"/>
</dbReference>
<dbReference type="PANTHER" id="PTHR31435:SF9">
    <property type="entry name" value="PROTEIN NATD1"/>
    <property type="match status" value="1"/>
</dbReference>
<feature type="region of interest" description="Disordered" evidence="1">
    <location>
        <begin position="1"/>
        <end position="23"/>
    </location>
</feature>
<protein>
    <submittedName>
        <fullName evidence="3">N-acetyltransferase</fullName>
    </submittedName>
</protein>
<dbReference type="EMBL" id="SACM01000005">
    <property type="protein sequence ID" value="RVT82960.1"/>
    <property type="molecule type" value="Genomic_DNA"/>
</dbReference>
<dbReference type="Gene3D" id="3.40.630.30">
    <property type="match status" value="1"/>
</dbReference>
<feature type="domain" description="N-acetyltransferase" evidence="2">
    <location>
        <begin position="25"/>
        <end position="111"/>
    </location>
</feature>
<dbReference type="Pfam" id="PF14542">
    <property type="entry name" value="Acetyltransf_CG"/>
    <property type="match status" value="1"/>
</dbReference>
<organism evidence="3 4">
    <name type="scientific">Inhella crocodyli</name>
    <dbReference type="NCBI Taxonomy" id="2499851"/>
    <lineage>
        <taxon>Bacteria</taxon>
        <taxon>Pseudomonadati</taxon>
        <taxon>Pseudomonadota</taxon>
        <taxon>Betaproteobacteria</taxon>
        <taxon>Burkholderiales</taxon>
        <taxon>Sphaerotilaceae</taxon>
        <taxon>Inhella</taxon>
    </lineage>
</organism>
<dbReference type="PROSITE" id="PS51729">
    <property type="entry name" value="GNAT_YJDJ"/>
    <property type="match status" value="1"/>
</dbReference>
<evidence type="ECO:0000313" key="3">
    <source>
        <dbReference type="EMBL" id="RVT82960.1"/>
    </source>
</evidence>
<evidence type="ECO:0000256" key="1">
    <source>
        <dbReference type="SAM" id="MobiDB-lite"/>
    </source>
</evidence>
<dbReference type="Proteomes" id="UP000288587">
    <property type="component" value="Unassembled WGS sequence"/>
</dbReference>
<dbReference type="InterPro" id="IPR016181">
    <property type="entry name" value="Acyl_CoA_acyltransferase"/>
</dbReference>
<accession>A0A3S2URX0</accession>
<sequence length="111" mass="12014">MNGSGGRHHGGVGDSAILGPAMNVQHDPQRQQFWLEPQPGLRGELDYALGPGLVNFHHTGVHPGLRGQGVAAELVEAGLAWAQAEHRRVQAGCSYVATYLERHPEWAHLRA</sequence>
<dbReference type="CDD" id="cd04301">
    <property type="entry name" value="NAT_SF"/>
    <property type="match status" value="1"/>
</dbReference>
<feature type="compositionally biased region" description="Basic residues" evidence="1">
    <location>
        <begin position="1"/>
        <end position="10"/>
    </location>
</feature>
<name>A0A3S2URX0_9BURK</name>
<comment type="caution">
    <text evidence="3">The sequence shown here is derived from an EMBL/GenBank/DDBJ whole genome shotgun (WGS) entry which is preliminary data.</text>
</comment>
<dbReference type="InterPro" id="IPR031165">
    <property type="entry name" value="GNAT_YJDJ"/>
</dbReference>
<gene>
    <name evidence="3" type="ORF">EOD73_15470</name>
</gene>
<dbReference type="AlphaFoldDB" id="A0A3S2URX0"/>
<keyword evidence="3" id="KW-0808">Transferase</keyword>